<dbReference type="GO" id="GO:0016740">
    <property type="term" value="F:transferase activity"/>
    <property type="evidence" value="ECO:0007669"/>
    <property type="project" value="UniProtKB-KW"/>
</dbReference>
<organism evidence="3 4">
    <name type="scientific">Tsukamurella soli</name>
    <dbReference type="NCBI Taxonomy" id="644556"/>
    <lineage>
        <taxon>Bacteria</taxon>
        <taxon>Bacillati</taxon>
        <taxon>Actinomycetota</taxon>
        <taxon>Actinomycetes</taxon>
        <taxon>Mycobacteriales</taxon>
        <taxon>Tsukamurellaceae</taxon>
        <taxon>Tsukamurella</taxon>
    </lineage>
</organism>
<dbReference type="InterPro" id="IPR044855">
    <property type="entry name" value="CoA-Trfase_III_dom3_sf"/>
</dbReference>
<protein>
    <submittedName>
        <fullName evidence="3">CoA transferase</fullName>
    </submittedName>
</protein>
<evidence type="ECO:0000256" key="1">
    <source>
        <dbReference type="ARBA" id="ARBA00008383"/>
    </source>
</evidence>
<dbReference type="Gene3D" id="3.30.1540.10">
    <property type="entry name" value="formyl-coa transferase, domain 3"/>
    <property type="match status" value="2"/>
</dbReference>
<sequence length="770" mass="80725">MPQDRAGRPLRGLRVVVTADDELPSLGKALVDLGADVLVLRECAVTPGSAGIAHEIDSRGKRFVDVPTGGLGAALAARLPGADVLICAPTVAGRPHEEVARAHPHLVVAVLTDFGLTGPRRGWVGSEAVYHALGGSLSRSGEPGTPPLLPPGEQFLRSAAQAIAYGIVVAVYAALGGPDRRGAVLDCAIFEAGAVALDPAQGQTGSGTPDSLASLDRPRAGDVYPIYTLADGFVRVSVLARTQWESLLDWMGRPPELAGDDLLSNPGRYAKADLVVGAQRSFFAGMTCDDLVTECRRRRIPAAKVLSIADVLGEPHYRESGILRTRRTADGSSITVPEGMVRIDGVRTAPDPETAAAEPDPEKVAPLPTRAQVVDPHRPLAGVTVLDLGVIVAGAQTGLVLAQQGARVIRIENTTFPDGMRRSFDRLTPALARGHLGKENLGLDLRSPEGLAVFRELVKRADIVTSNFKPGTTAKLGIAHADLAAINPAVITIESSAFGDTGPWRTAMGYGPLVRASVGLTWLWRASPDAHYFGDGVTVYPDHVAARVAATAAVACLLDRARTGRGAEITIAQSDVALVHMAEIVARESLAAGTAQPPGIAPGARLTRTVLPAAGEQQWCVVDPRTDAQLAALRGLVGVAPDAAATDAEQTSAVAAFVATRKADEAAELLQSKGIPAAPMLRPHELPEDAALRERGMYTVTSVAGTDETVSVERYPIPVDGVRPPDLTAAPCFGRHTRAILAELGYDAAARDRLFAVGAAQEMHDERKSQ</sequence>
<evidence type="ECO:0000313" key="3">
    <source>
        <dbReference type="EMBL" id="GAA4393346.1"/>
    </source>
</evidence>
<evidence type="ECO:0000256" key="2">
    <source>
        <dbReference type="ARBA" id="ARBA00022679"/>
    </source>
</evidence>
<comment type="caution">
    <text evidence="3">The sequence shown here is derived from an EMBL/GenBank/DDBJ whole genome shotgun (WGS) entry which is preliminary data.</text>
</comment>
<dbReference type="InterPro" id="IPR023606">
    <property type="entry name" value="CoA-Trfase_III_dom_1_sf"/>
</dbReference>
<reference evidence="4" key="1">
    <citation type="journal article" date="2019" name="Int. J. Syst. Evol. Microbiol.">
        <title>The Global Catalogue of Microorganisms (GCM) 10K type strain sequencing project: providing services to taxonomists for standard genome sequencing and annotation.</title>
        <authorList>
            <consortium name="The Broad Institute Genomics Platform"/>
            <consortium name="The Broad Institute Genome Sequencing Center for Infectious Disease"/>
            <person name="Wu L."/>
            <person name="Ma J."/>
        </authorList>
    </citation>
    <scope>NUCLEOTIDE SEQUENCE [LARGE SCALE GENOMIC DNA]</scope>
    <source>
        <strain evidence="4">JCM 17688</strain>
    </source>
</reference>
<dbReference type="EMBL" id="BAABFR010000032">
    <property type="protein sequence ID" value="GAA4393346.1"/>
    <property type="molecule type" value="Genomic_DNA"/>
</dbReference>
<name>A0ABP8JMV7_9ACTN</name>
<dbReference type="Proteomes" id="UP001500635">
    <property type="component" value="Unassembled WGS sequence"/>
</dbReference>
<keyword evidence="2 3" id="KW-0808">Transferase</keyword>
<dbReference type="Pfam" id="PF02515">
    <property type="entry name" value="CoA_transf_3"/>
    <property type="match status" value="2"/>
</dbReference>
<evidence type="ECO:0000313" key="4">
    <source>
        <dbReference type="Proteomes" id="UP001500635"/>
    </source>
</evidence>
<dbReference type="SUPFAM" id="SSF89796">
    <property type="entry name" value="CoA-transferase family III (CaiB/BaiF)"/>
    <property type="match status" value="2"/>
</dbReference>
<gene>
    <name evidence="3" type="ORF">GCM10023147_24000</name>
</gene>
<dbReference type="PANTHER" id="PTHR48228:SF6">
    <property type="entry name" value="L-CARNITINE COA-TRANSFERASE"/>
    <property type="match status" value="1"/>
</dbReference>
<accession>A0ABP8JMV7</accession>
<proteinExistence type="inferred from homology"/>
<dbReference type="InterPro" id="IPR050509">
    <property type="entry name" value="CoA-transferase_III"/>
</dbReference>
<dbReference type="Gene3D" id="3.40.50.10540">
    <property type="entry name" value="Crotonobetainyl-coa:carnitine coa-transferase, domain 1"/>
    <property type="match status" value="2"/>
</dbReference>
<dbReference type="PANTHER" id="PTHR48228">
    <property type="entry name" value="SUCCINYL-COA--D-CITRAMALATE COA-TRANSFERASE"/>
    <property type="match status" value="1"/>
</dbReference>
<keyword evidence="4" id="KW-1185">Reference proteome</keyword>
<dbReference type="InterPro" id="IPR003673">
    <property type="entry name" value="CoA-Trfase_fam_III"/>
</dbReference>
<comment type="similarity">
    <text evidence="1">Belongs to the CoA-transferase III family.</text>
</comment>
<dbReference type="RefSeq" id="WP_344995711.1">
    <property type="nucleotide sequence ID" value="NZ_BAABFR010000032.1"/>
</dbReference>